<accession>A0A0A1WFG7</accession>
<dbReference type="InterPro" id="IPR000859">
    <property type="entry name" value="CUB_dom"/>
</dbReference>
<feature type="domain" description="CUB" evidence="16">
    <location>
        <begin position="1319"/>
        <end position="1362"/>
    </location>
</feature>
<dbReference type="Gene3D" id="2.60.120.290">
    <property type="entry name" value="Spermadhesin, CUB domain"/>
    <property type="match status" value="26"/>
</dbReference>
<dbReference type="CDD" id="cd00041">
    <property type="entry name" value="CUB"/>
    <property type="match status" value="22"/>
</dbReference>
<feature type="domain" description="CUB" evidence="16">
    <location>
        <begin position="1659"/>
        <end position="1779"/>
    </location>
</feature>
<keyword evidence="6 15" id="KW-0732">Signal</keyword>
<dbReference type="SUPFAM" id="SSF49854">
    <property type="entry name" value="Spermadhesin, CUB domain"/>
    <property type="match status" value="26"/>
</dbReference>
<keyword evidence="4 14" id="KW-0245">EGF-like domain</keyword>
<dbReference type="SMART" id="SM00042">
    <property type="entry name" value="CUB"/>
    <property type="match status" value="25"/>
</dbReference>
<dbReference type="GO" id="GO:0030855">
    <property type="term" value="P:epithelial cell differentiation"/>
    <property type="evidence" value="ECO:0007669"/>
    <property type="project" value="UniProtKB-ARBA"/>
</dbReference>
<feature type="domain" description="CUB" evidence="16">
    <location>
        <begin position="3211"/>
        <end position="3325"/>
    </location>
</feature>
<evidence type="ECO:0000256" key="7">
    <source>
        <dbReference type="ARBA" id="ARBA00022737"/>
    </source>
</evidence>
<dbReference type="Pfam" id="PF07645">
    <property type="entry name" value="EGF_CA"/>
    <property type="match status" value="3"/>
</dbReference>
<proteinExistence type="predicted"/>
<feature type="domain" description="CUB" evidence="16">
    <location>
        <begin position="623"/>
        <end position="734"/>
    </location>
</feature>
<dbReference type="FunFam" id="2.60.120.290:FF:000060">
    <property type="entry name" value="Cubilin homolog"/>
    <property type="match status" value="1"/>
</dbReference>
<feature type="signal peptide" evidence="15">
    <location>
        <begin position="1"/>
        <end position="29"/>
    </location>
</feature>
<dbReference type="Pfam" id="PF00008">
    <property type="entry name" value="EGF"/>
    <property type="match status" value="3"/>
</dbReference>
<evidence type="ECO:0000256" key="11">
    <source>
        <dbReference type="ARBA" id="ARBA00023157"/>
    </source>
</evidence>
<dbReference type="FunFam" id="2.10.25.10:FF:000321">
    <property type="entry name" value="Protein delta homolog 1"/>
    <property type="match status" value="1"/>
</dbReference>
<feature type="domain" description="CUB" evidence="16">
    <location>
        <begin position="2496"/>
        <end position="2615"/>
    </location>
</feature>
<dbReference type="GO" id="GO:0040008">
    <property type="term" value="P:regulation of growth"/>
    <property type="evidence" value="ECO:0007669"/>
    <property type="project" value="UniProtKB-ARBA"/>
</dbReference>
<dbReference type="GO" id="GO:0007411">
    <property type="term" value="P:axon guidance"/>
    <property type="evidence" value="ECO:0007669"/>
    <property type="project" value="UniProtKB-ARBA"/>
</dbReference>
<dbReference type="FunFam" id="2.60.120.290:FF:000013">
    <property type="entry name" value="Membrane frizzled-related protein"/>
    <property type="match status" value="5"/>
</dbReference>
<feature type="disulfide bond" evidence="13">
    <location>
        <begin position="2374"/>
        <end position="2401"/>
    </location>
</feature>
<feature type="domain" description="EGF-like" evidence="17">
    <location>
        <begin position="195"/>
        <end position="236"/>
    </location>
</feature>
<gene>
    <name evidence="18" type="primary">Cubn</name>
    <name evidence="18" type="ORF">g.54865</name>
</gene>
<feature type="disulfide bond" evidence="14">
    <location>
        <begin position="226"/>
        <end position="235"/>
    </location>
</feature>
<evidence type="ECO:0000256" key="5">
    <source>
        <dbReference type="ARBA" id="ARBA00022723"/>
    </source>
</evidence>
<feature type="domain" description="EGF-like" evidence="17">
    <location>
        <begin position="463"/>
        <end position="500"/>
    </location>
</feature>
<keyword evidence="7" id="KW-0677">Repeat</keyword>
<dbReference type="GO" id="GO:0005886">
    <property type="term" value="C:plasma membrane"/>
    <property type="evidence" value="ECO:0007669"/>
    <property type="project" value="UniProtKB-SubCell"/>
</dbReference>
<evidence type="ECO:0000256" key="3">
    <source>
        <dbReference type="ARBA" id="ARBA00022475"/>
    </source>
</evidence>
<feature type="domain" description="CUB" evidence="16">
    <location>
        <begin position="2248"/>
        <end position="2372"/>
    </location>
</feature>
<dbReference type="FunFam" id="2.10.25.10:FF:000012">
    <property type="entry name" value="Delta-like protein"/>
    <property type="match status" value="1"/>
</dbReference>
<dbReference type="InterPro" id="IPR018097">
    <property type="entry name" value="EGF_Ca-bd_CS"/>
</dbReference>
<dbReference type="PROSITE" id="PS01180">
    <property type="entry name" value="CUB"/>
    <property type="match status" value="25"/>
</dbReference>
<evidence type="ECO:0000256" key="13">
    <source>
        <dbReference type="PROSITE-ProRule" id="PRU00059"/>
    </source>
</evidence>
<feature type="disulfide bond" evidence="14">
    <location>
        <begin position="490"/>
        <end position="499"/>
    </location>
</feature>
<dbReference type="FunFam" id="2.60.120.290:FF:000068">
    <property type="entry name" value="Metalloendopeptidase"/>
    <property type="match status" value="1"/>
</dbReference>
<dbReference type="InterPro" id="IPR049883">
    <property type="entry name" value="NOTCH1_EGF-like"/>
</dbReference>
<dbReference type="PROSITE" id="PS01187">
    <property type="entry name" value="EGF_CA"/>
    <property type="match status" value="2"/>
</dbReference>
<feature type="domain" description="CUB" evidence="16">
    <location>
        <begin position="1422"/>
        <end position="1533"/>
    </location>
</feature>
<dbReference type="InterPro" id="IPR000152">
    <property type="entry name" value="EGF-type_Asp/Asn_hydroxyl_site"/>
</dbReference>
<feature type="domain" description="CUB" evidence="16">
    <location>
        <begin position="847"/>
        <end position="962"/>
    </location>
</feature>
<evidence type="ECO:0000256" key="8">
    <source>
        <dbReference type="ARBA" id="ARBA00022837"/>
    </source>
</evidence>
<evidence type="ECO:0000256" key="1">
    <source>
        <dbReference type="ARBA" id="ARBA00004202"/>
    </source>
</evidence>
<dbReference type="GO" id="GO:0003008">
    <property type="term" value="P:system process"/>
    <property type="evidence" value="ECO:0007669"/>
    <property type="project" value="UniProtKB-ARBA"/>
</dbReference>
<feature type="domain" description="CUB" evidence="16">
    <location>
        <begin position="2737"/>
        <end position="2860"/>
    </location>
</feature>
<dbReference type="GO" id="GO:0005911">
    <property type="term" value="C:cell-cell junction"/>
    <property type="evidence" value="ECO:0007669"/>
    <property type="project" value="UniProtKB-ARBA"/>
</dbReference>
<feature type="domain" description="CUB" evidence="16">
    <location>
        <begin position="740"/>
        <end position="846"/>
    </location>
</feature>
<comment type="subcellular location">
    <subcellularLocation>
        <location evidence="1">Cell membrane</location>
        <topology evidence="1">Peripheral membrane protein</topology>
    </subcellularLocation>
</comment>
<keyword evidence="10" id="KW-0472">Membrane</keyword>
<keyword evidence="5" id="KW-0479">Metal-binding</keyword>
<evidence type="ECO:0000256" key="12">
    <source>
        <dbReference type="ARBA" id="ARBA00023180"/>
    </source>
</evidence>
<feature type="domain" description="CUB" evidence="16">
    <location>
        <begin position="1204"/>
        <end position="1318"/>
    </location>
</feature>
<dbReference type="GO" id="GO:0005509">
    <property type="term" value="F:calcium ion binding"/>
    <property type="evidence" value="ECO:0007669"/>
    <property type="project" value="InterPro"/>
</dbReference>
<dbReference type="Pfam" id="PF00431">
    <property type="entry name" value="CUB"/>
    <property type="match status" value="24"/>
</dbReference>
<dbReference type="SMART" id="SM00179">
    <property type="entry name" value="EGF_CA"/>
    <property type="match status" value="7"/>
</dbReference>
<feature type="domain" description="CUB" evidence="16">
    <location>
        <begin position="3329"/>
        <end position="3470"/>
    </location>
</feature>
<dbReference type="CDD" id="cd00054">
    <property type="entry name" value="EGF_CA"/>
    <property type="match status" value="6"/>
</dbReference>
<protein>
    <submittedName>
        <fullName evidence="18">Cubilin</fullName>
    </submittedName>
</protein>
<dbReference type="CDD" id="cd22201">
    <property type="entry name" value="cubilin_NTD"/>
    <property type="match status" value="1"/>
</dbReference>
<dbReference type="GO" id="GO:0050769">
    <property type="term" value="P:positive regulation of neurogenesis"/>
    <property type="evidence" value="ECO:0007669"/>
    <property type="project" value="UniProtKB-ARBA"/>
</dbReference>
<dbReference type="GO" id="GO:0007476">
    <property type="term" value="P:imaginal disc-derived wing morphogenesis"/>
    <property type="evidence" value="ECO:0007669"/>
    <property type="project" value="UniProtKB-ARBA"/>
</dbReference>
<feature type="chain" id="PRO_5001993703" evidence="15">
    <location>
        <begin position="30"/>
        <end position="3706"/>
    </location>
</feature>
<dbReference type="InterPro" id="IPR001881">
    <property type="entry name" value="EGF-like_Ca-bd_dom"/>
</dbReference>
<feature type="disulfide bond" evidence="13">
    <location>
        <begin position="623"/>
        <end position="650"/>
    </location>
</feature>
<evidence type="ECO:0000259" key="16">
    <source>
        <dbReference type="PROSITE" id="PS01180"/>
    </source>
</evidence>
<dbReference type="PROSITE" id="PS00010">
    <property type="entry name" value="ASX_HYDROXYL"/>
    <property type="match status" value="2"/>
</dbReference>
<evidence type="ECO:0000256" key="15">
    <source>
        <dbReference type="SAM" id="SignalP"/>
    </source>
</evidence>
<evidence type="ECO:0000256" key="14">
    <source>
        <dbReference type="PROSITE-ProRule" id="PRU00076"/>
    </source>
</evidence>
<evidence type="ECO:0000256" key="9">
    <source>
        <dbReference type="ARBA" id="ARBA00022927"/>
    </source>
</evidence>
<dbReference type="PROSITE" id="PS00022">
    <property type="entry name" value="EGF_1"/>
    <property type="match status" value="4"/>
</dbReference>
<feature type="domain" description="CUB" evidence="16">
    <location>
        <begin position="2863"/>
        <end position="2974"/>
    </location>
</feature>
<feature type="disulfide bond" evidence="13">
    <location>
        <begin position="3092"/>
        <end position="3119"/>
    </location>
</feature>
<dbReference type="PANTHER" id="PTHR24251">
    <property type="entry name" value="OVOCHYMASE-RELATED"/>
    <property type="match status" value="1"/>
</dbReference>
<keyword evidence="2" id="KW-0813">Transport</keyword>
<reference evidence="18" key="1">
    <citation type="submission" date="2014-11" db="EMBL/GenBank/DDBJ databases">
        <authorList>
            <person name="Geib S."/>
        </authorList>
    </citation>
    <scope>NUCLEOTIDE SEQUENCE</scope>
</reference>
<dbReference type="InterPro" id="IPR035914">
    <property type="entry name" value="Sperma_CUB_dom_sf"/>
</dbReference>
<feature type="disulfide bond" evidence="14">
    <location>
        <begin position="451"/>
        <end position="460"/>
    </location>
</feature>
<feature type="domain" description="CUB" evidence="16">
    <location>
        <begin position="2006"/>
        <end position="2125"/>
    </location>
</feature>
<dbReference type="Gene3D" id="2.10.25.10">
    <property type="entry name" value="Laminin"/>
    <property type="match status" value="6"/>
</dbReference>
<keyword evidence="11 14" id="KW-1015">Disulfide bond</keyword>
<dbReference type="InterPro" id="IPR009030">
    <property type="entry name" value="Growth_fac_rcpt_cys_sf"/>
</dbReference>
<keyword evidence="8" id="KW-0106">Calcium</keyword>
<dbReference type="SUPFAM" id="SSF57196">
    <property type="entry name" value="EGF/Laminin"/>
    <property type="match status" value="4"/>
</dbReference>
<dbReference type="GO" id="GO:0015031">
    <property type="term" value="P:protein transport"/>
    <property type="evidence" value="ECO:0007669"/>
    <property type="project" value="UniProtKB-KW"/>
</dbReference>
<feature type="disulfide bond" evidence="13">
    <location>
        <begin position="1319"/>
        <end position="1346"/>
    </location>
</feature>
<dbReference type="PROSITE" id="PS01186">
    <property type="entry name" value="EGF_2"/>
    <property type="match status" value="3"/>
</dbReference>
<dbReference type="FunFam" id="2.10.25.10:FF:000379">
    <property type="entry name" value="Cubilin"/>
    <property type="match status" value="1"/>
</dbReference>
<comment type="caution">
    <text evidence="14">Lacks conserved residue(s) required for the propagation of feature annotation.</text>
</comment>
<evidence type="ECO:0000256" key="10">
    <source>
        <dbReference type="ARBA" id="ARBA00023136"/>
    </source>
</evidence>
<feature type="domain" description="CUB" evidence="16">
    <location>
        <begin position="1088"/>
        <end position="1200"/>
    </location>
</feature>
<keyword evidence="3" id="KW-1003">Cell membrane</keyword>
<feature type="domain" description="CUB" evidence="16">
    <location>
        <begin position="3092"/>
        <end position="3208"/>
    </location>
</feature>
<feature type="domain" description="EGF-like" evidence="17">
    <location>
        <begin position="157"/>
        <end position="193"/>
    </location>
</feature>
<feature type="disulfide bond" evidence="14">
    <location>
        <begin position="183"/>
        <end position="192"/>
    </location>
</feature>
<name>A0A0A1WFG7_ZEUCU</name>
<keyword evidence="12" id="KW-0325">Glycoprotein</keyword>
<dbReference type="SMART" id="SM00181">
    <property type="entry name" value="EGF"/>
    <property type="match status" value="8"/>
</dbReference>
<dbReference type="FunFam" id="2.60.120.290:FF:000005">
    <property type="entry name" value="Procollagen C-endopeptidase enhancer 1"/>
    <property type="match status" value="3"/>
</dbReference>
<feature type="domain" description="CUB" evidence="16">
    <location>
        <begin position="3473"/>
        <end position="3575"/>
    </location>
</feature>
<feature type="domain" description="CUB" evidence="16">
    <location>
        <begin position="1537"/>
        <end position="1658"/>
    </location>
</feature>
<feature type="domain" description="CUB" evidence="16">
    <location>
        <begin position="1780"/>
        <end position="1890"/>
    </location>
</feature>
<dbReference type="GO" id="GO:0048056">
    <property type="term" value="P:R3/R4 cell differentiation"/>
    <property type="evidence" value="ECO:0007669"/>
    <property type="project" value="UniProtKB-ARBA"/>
</dbReference>
<dbReference type="GO" id="GO:0120035">
    <property type="term" value="P:regulation of plasma membrane bounded cell projection organization"/>
    <property type="evidence" value="ECO:0007669"/>
    <property type="project" value="UniProtKB-ARBA"/>
</dbReference>
<feature type="disulfide bond" evidence="13">
    <location>
        <begin position="969"/>
        <end position="996"/>
    </location>
</feature>
<dbReference type="GO" id="GO:0016318">
    <property type="term" value="P:ommatidial rotation"/>
    <property type="evidence" value="ECO:0007669"/>
    <property type="project" value="UniProtKB-ARBA"/>
</dbReference>
<evidence type="ECO:0000259" key="17">
    <source>
        <dbReference type="PROSITE" id="PS50026"/>
    </source>
</evidence>
<keyword evidence="9" id="KW-0653">Protein transport</keyword>
<dbReference type="PANTHER" id="PTHR24251:SF50">
    <property type="entry name" value="ATTRACTIN-LIKE 1A"/>
    <property type="match status" value="1"/>
</dbReference>
<feature type="domain" description="CUB" evidence="16">
    <location>
        <begin position="2975"/>
        <end position="3090"/>
    </location>
</feature>
<dbReference type="InterPro" id="IPR000742">
    <property type="entry name" value="EGF"/>
</dbReference>
<evidence type="ECO:0000256" key="4">
    <source>
        <dbReference type="ARBA" id="ARBA00022536"/>
    </source>
</evidence>
<feature type="domain" description="EGF-like" evidence="17">
    <location>
        <begin position="425"/>
        <end position="461"/>
    </location>
</feature>
<sequence>MSLNRIKLSCRVSVLLIVFIIYLEDPADGFVNSPKIITKDGNLIVESGLNRNITFRLDGTSRININDEFDLLDLLFVGGRTNGPASKPKDAIEADNLVQLSNELSTLRLRVFGPNGLNRRLNTMLNGTRINNRLVTRYQNRMLAVERRVQVLQQRLELDSCKSNPCDNGGTCINMFGGFLCQCTKNFEGATCQKDVNECALYAGTDLGCQNGGQCVNQHGGYNCICTAGWYGIHCTQRKGDCTQSSSWELCGHGTCVNNNDDFGYKCICDVGWKTNGLTPSCTADVDECNETHPPCETKCINLPGSFTCSPCGAGLTGNGVNCRDIDECATQNGGCSMNPRVACLNTYGSYHCGDCPLGWVGDGHSCVRRSGSIDGNGATATSCALNNYCHPLAKCTEVSNTVVCSCPAGMVGSGVGLNGCVPNTHQRCDVLPCLNGGTCVESNDKFICICPMGFTGPTCAGVINSCNPNPCRNNGRCRSTGGTQFECRCPPGYSGRLCDARFSRCGGILTGVTGHLKYPEGSAYDHMAQCAWVIRTNESLVLNVTFTAFELEDATECRFDWLQINDGRSAAAQIIGRFCGTHKPRGGNIISSSSDLYLWFRSDNSTAKAGFELDWNSVPPQCGGIIDVESHGTVASPGSPGNYPKNRDCIWHLRAPNNKRFKLTFFSLQIEKHDSCNFDYLEIKDAISDSTIVKYCNSTAPSPLMLPTNEAIIHFHSDNIDTDAGFQIYYSTEERVPGCGGTYTTKLGTITSPPNTLEESISCEYDIKMPISESIRIEFESAELGVDDCLEFFDIEPSTHELTLQAKYCGGYNTAPPVLIHSLYNALRIKYFAKAGKFKLKYEADCSYTYESPNGIVQSPGYPELSNIDRFCNYKINTEPNTVITVKLLDFDIKDSSVDASGCAISSLRINDGLNQNIMGPYCGNYTPPIEFVSKANMLILTYKTGLTTLGKGFKLEYNSIPMGKTDCGGVFTKPGHKIRLPTGEDNTYTNNLECYWVLMAPEGKGIMINWNSFSLEKAMDCMYDYVEIFDTLPNDSNEHPLGRYCETPPSLSSHSRLLTIKFVSDSSEGDAGFEATYQFIDIAKQCGGEIFSSTGRIYSPEYPGNYSNGVDCIWVINTPENTQMKLDFDMFELQASDNCENDWLEVRNGGSVKSPLINKYCGTLIPRQLPSFTNQMRIHFHSDNFVNARGFQIHWSVYSNGCGGNINADSGVIASPRYPDPYPHNAECDWHIQVPRGSSIHFTIEDMSIEELFNCHYDFLEIFNGRTDLHPLLAKLCQLERDEQKQLYTTSNEALLRFRTDGSQRERGFLLSYYANCSRTITDINGVIESPNYGNPYFKDAINCSWTIQAPKGNKIVIQFSHYEKSEGGHDLIFKEPGKNETLFNLVSLNENFTTTGNVLTIKQNTTWMNFRLEYAISGCVQVFHRKTGEFESPNYPLPYPNDVECVWEIKTTPGQGVELTVTDMNIEETVNCTNDALVISSHSESTNYKERHCGRQDILVITSSSHQLFVRFISNKEHNEKGFKASYKILKSQCGGVLTSKTGVITSPNYPLNYPADARCEWTIEVNLHHSITLTMEEIDMENYYSCEMDYVEAYEGANSDSDRPAEEEKLLFKECGSSESTQNEWITTTNAAVVRFESDDSIQGKGFKLSYKENCGQRIQIVDDDIGYIAIGRNAITNETCEWHLVAKDLSKHVQFTPTHVQLSPLISLSEMLEEECMEQGVKIYDGVDDTAALRSKFCKTHPSNIISNGHALTIKVPMNVTTEFEGFYQLMDNWCGGYYMSLSGKFSSPYFPSTYPVNIDCEWYIMASEGNSLVLTIESFNTELSDGCNKDYLEVRESTESGRLMGVFCGNDIPSPITGLQSMWIKFASDNDGVGNGFVASYNYATHNEITGKNGTIQSPHYPTKFRTDEPYTWRITVDKDFVIMLLLNHIIDVDMPFIKIYDGYADIGLQIDYSNTYHVRSSTNIVYIKSYRGPFQIEWSTISKEELKQNETLEESAAICGKNAYSIDSGKFEFIKSPGYPDGYPPSLNCSWLLMPTNPATHIVLQMSKVDLEDISECMADYIAVSASSDMQNWVESARFCNKKENELKEYHGNPYLKLSFVTDMSVNKTGFSASVRVGCGGVMTARHALVNLTEILSGRNRLQSECVWKIQVRPSRRIRIRFLESNLSSINSQGPSCRNYFLVRNGLDEDSPFLGKGKYCENNIEDVLETTSNRAFVKLTRPTVGAYFKATFYYEEISHECSDVLVLSEDTPTSSMQTINSPNYPNIPNPHSECIWRVSAPLHHIIAVEFKDDFDLVPSESQSDTCDREYVQLHDGATELMPLIGVFCGKTKPNTKFTTGNVLRIKYFTDVSEPHVGFKATVSIGRCGGAYYEPQGEIDSPDNALVKDARDLECVYTIEVERGSTIKLIVEKMELPDTEGCNADSNLQLQEIVSYDGTDNVTDSVRLCGSRKDRTYIVESNKLILRYYIKEFRPTHTFKLTYTSIGTRCGETIIAPRGTLYTPGYPQGVARPTHCAWKIRVPRGKRVKVEILDFDIGAPLNVTNSFGHQSSFRGRLTFANDFEMQSIIARITTNPPAAVYSTDNEMAIDAFLLSFSQHRGFRLRFSSDEDSQVCLHNVKATNGEGVLRFRRNNSTDIYCNYELKMPHNSTITLQVDKFERNATTGWYREYCMYISPLKLELNTQQILREFMCNNETHAVARLPYPVTMKLMGNRRNGLINLELKYKMYPCGGIRSIYTDLNITEPQMGNYSGVLECAWAIWPDHEFSVDDMDDLDYWSAGRQIEVSLSTDFKTNCEDQYLIIYNGPNQNFPHLGRYCTQSSMENIVVERGVFVEYYTRNYEAQSKFNVTLKQGSGCGGTLTYPYRPITFSDQYKNNIECVWTLSTEAGFHVGVYFTDRFFIESSINCTKDYLLVQQLAVNGTWEDLGRYCGRVPPQSVNSTTTTMRLIFRTDADTLGDGFTANFERNCGGILYATAEQQYMVSPGYPVRYNNNLNCNYTIVPKQSTKTGVLVDFIDFEIESPPITRCLFDNVTVYTHNDDNVVETVHCGTQRAHGFRGDHVNVILRTDHSFASRGFKFAYSTNVCGFAVHNTTVIETPHDFKDGSFPPNTECFWNLTAPDNYKILIKFEYFDFESDASCDFDGVKVYKSLYPVENERIGKFCGNLTGIIPPLHIAGNRGLIHSYTDRSINSMGFKALVTFLPNCDQKIHLDANNSTYDFTKYAGGYANNLDCAYIFTTTHGRQLFADFNSFHVEESEKCQDDFLEVRDGAGPFGDLIGQFCGHVVPTRMMSSQHALFMRFVSDSAQTSAGFSLKITSLPRICGDMELEVKSKEKLVLKSPNAGAPLYGKHLNCLWKLKSTKTIHLKFEQFDLEGSNATGRCGGDTLKIYNKEDEDQVERGYSTEVVHNGQRGNEVWSNYATNHVYCGNQLPDDYFSTGNMLIIKFQTDDEIEKTGFTINAYAVEGCFRNFTGTQGFVQIADTTDECDVYIESPQNYTLSLYYGDVTFAEYDCVKEYVEVFDAHTNSSLQKICSYTGNDKALFSHTNQLRLHLKMSGYYTRFELTYLASQEGPGCGGNIYNTRGNIVNPFYPNNVRNNSDCRWNIRVPTNLHVLLKFEVFDLGTKNTCHSDYLEVIERDDDGTESVARRFCGGDNPKMYKSSRSSLSIRFHKTMNYDGTGWVIYFSGVYSNYKIPDYALM</sequence>
<feature type="disulfide bond" evidence="13">
    <location>
        <begin position="2126"/>
        <end position="2153"/>
    </location>
</feature>
<dbReference type="SUPFAM" id="SSF57184">
    <property type="entry name" value="Growth factor receptor domain"/>
    <property type="match status" value="1"/>
</dbReference>
<evidence type="ECO:0000256" key="2">
    <source>
        <dbReference type="ARBA" id="ARBA00022448"/>
    </source>
</evidence>
<evidence type="ECO:0000313" key="18">
    <source>
        <dbReference type="EMBL" id="JAC97219.1"/>
    </source>
</evidence>
<dbReference type="FunFam" id="2.10.25.10:FF:000260">
    <property type="entry name" value="Notch receptor 4"/>
    <property type="match status" value="1"/>
</dbReference>
<organism evidence="18">
    <name type="scientific">Zeugodacus cucurbitae</name>
    <name type="common">Melon fruit fly</name>
    <name type="synonym">Bactrocera cucurbitae</name>
    <dbReference type="NCBI Taxonomy" id="28588"/>
    <lineage>
        <taxon>Eukaryota</taxon>
        <taxon>Metazoa</taxon>
        <taxon>Ecdysozoa</taxon>
        <taxon>Arthropoda</taxon>
        <taxon>Hexapoda</taxon>
        <taxon>Insecta</taxon>
        <taxon>Pterygota</taxon>
        <taxon>Neoptera</taxon>
        <taxon>Endopterygota</taxon>
        <taxon>Diptera</taxon>
        <taxon>Brachycera</taxon>
        <taxon>Muscomorpha</taxon>
        <taxon>Tephritoidea</taxon>
        <taxon>Tephritidae</taxon>
        <taxon>Zeugodacus</taxon>
        <taxon>Zeugodacus</taxon>
    </lineage>
</organism>
<feature type="domain" description="CUB" evidence="16">
    <location>
        <begin position="2126"/>
        <end position="2242"/>
    </location>
</feature>
<dbReference type="EMBL" id="GBXI01017072">
    <property type="protein sequence ID" value="JAC97219.1"/>
    <property type="molecule type" value="Transcribed_RNA"/>
</dbReference>
<dbReference type="PROSITE" id="PS50026">
    <property type="entry name" value="EGF_3"/>
    <property type="match status" value="4"/>
</dbReference>
<feature type="domain" description="CUB" evidence="16">
    <location>
        <begin position="2374"/>
        <end position="2492"/>
    </location>
</feature>
<evidence type="ECO:0000256" key="6">
    <source>
        <dbReference type="ARBA" id="ARBA00022729"/>
    </source>
</evidence>
<feature type="domain" description="CUB" evidence="16">
    <location>
        <begin position="3581"/>
        <end position="3694"/>
    </location>
</feature>
<feature type="domain" description="CUB" evidence="16">
    <location>
        <begin position="506"/>
        <end position="619"/>
    </location>
</feature>
<reference evidence="18" key="2">
    <citation type="journal article" date="2015" name="Gigascience">
        <title>Reconstructing a comprehensive transcriptome assembly of a white-pupal translocated strain of the pest fruit fly Bactrocera cucurbitae.</title>
        <authorList>
            <person name="Sim S.B."/>
            <person name="Calla B."/>
            <person name="Hall B."/>
            <person name="DeRego T."/>
            <person name="Geib S.M."/>
        </authorList>
    </citation>
    <scope>NUCLEOTIDE SEQUENCE</scope>
</reference>
<feature type="domain" description="CUB" evidence="16">
    <location>
        <begin position="969"/>
        <end position="1082"/>
    </location>
</feature>